<dbReference type="InterPro" id="IPR010031">
    <property type="entry name" value="FAD_lactone_oxidase-like"/>
</dbReference>
<evidence type="ECO:0000313" key="5">
    <source>
        <dbReference type="EMBL" id="RBW50351.1"/>
    </source>
</evidence>
<dbReference type="SUPFAM" id="SSF56176">
    <property type="entry name" value="FAD-binding/transporter-associated domain-like"/>
    <property type="match status" value="1"/>
</dbReference>
<dbReference type="GO" id="GO:0003885">
    <property type="term" value="F:D-arabinono-1,4-lactone oxidase activity"/>
    <property type="evidence" value="ECO:0007669"/>
    <property type="project" value="InterPro"/>
</dbReference>
<keyword evidence="3" id="KW-0560">Oxidoreductase</keyword>
<organism evidence="5 6">
    <name type="scientific">Phaeobacter gallaeciensis</name>
    <dbReference type="NCBI Taxonomy" id="60890"/>
    <lineage>
        <taxon>Bacteria</taxon>
        <taxon>Pseudomonadati</taxon>
        <taxon>Pseudomonadota</taxon>
        <taxon>Alphaproteobacteria</taxon>
        <taxon>Rhodobacterales</taxon>
        <taxon>Roseobacteraceae</taxon>
        <taxon>Phaeobacter</taxon>
    </lineage>
</organism>
<protein>
    <submittedName>
        <fullName evidence="5">FAD-binding oxidoreductase</fullName>
    </submittedName>
</protein>
<evidence type="ECO:0000256" key="1">
    <source>
        <dbReference type="ARBA" id="ARBA00022630"/>
    </source>
</evidence>
<keyword evidence="2" id="KW-0274">FAD</keyword>
<dbReference type="InterPro" id="IPR016169">
    <property type="entry name" value="FAD-bd_PCMH_sub2"/>
</dbReference>
<dbReference type="PANTHER" id="PTHR43762:SF1">
    <property type="entry name" value="D-ARABINONO-1,4-LACTONE OXIDASE"/>
    <property type="match status" value="1"/>
</dbReference>
<evidence type="ECO:0000313" key="6">
    <source>
        <dbReference type="Proteomes" id="UP000252706"/>
    </source>
</evidence>
<sequence length="423" mass="46597">MWQNWAGNQQSSLTASVPRTLDELRRDLQSGNILRAVGSGHSFTPLIAGADGILDLSGLDERVVLQPFESSAWVNMNASLRQLSPALGEQGLAFRNLGDINTQTLAGAVSTATHGTGATLPCLSAELLAARFMTVAGDVVETGSHETPGLLEAVQVSLGTIGLLLEADVSLVPKYNLHRQVRLASVTDTLNGMMQHWEDNRNFEFFYIPHTGKAVEIRHNLTDLTETKPPIDLDNLAVKALRLARSLGRLHPSLRSLLLKLLTLAQSDEDYVGESWKVLCSQRDVRFIEMEYHLPTEVAQDALNEVISRTEAKYPDIFFPIEIRRSAGDRAYLSPFQGEGRISIAIHSVPEEPQEAFFKDIETIFKAAGGRPHWGKLHSLTQNDLVDLYPDFEKFAHIRQTFDPTGRLLSPAMARLLDGTAGA</sequence>
<dbReference type="Gene3D" id="3.30.43.10">
    <property type="entry name" value="Uridine Diphospho-n-acetylenolpyruvylglucosamine Reductase, domain 2"/>
    <property type="match status" value="1"/>
</dbReference>
<dbReference type="OrthoDB" id="9800184at2"/>
<keyword evidence="1" id="KW-0285">Flavoprotein</keyword>
<dbReference type="PIRSF" id="PIRSF000136">
    <property type="entry name" value="LGO_GLO"/>
    <property type="match status" value="1"/>
</dbReference>
<proteinExistence type="predicted"/>
<dbReference type="PROSITE" id="PS51387">
    <property type="entry name" value="FAD_PCMH"/>
    <property type="match status" value="1"/>
</dbReference>
<evidence type="ECO:0000259" key="4">
    <source>
        <dbReference type="PROSITE" id="PS51387"/>
    </source>
</evidence>
<accession>A0A366WNA7</accession>
<dbReference type="Pfam" id="PF04030">
    <property type="entry name" value="ALO"/>
    <property type="match status" value="1"/>
</dbReference>
<comment type="caution">
    <text evidence="5">The sequence shown here is derived from an EMBL/GenBank/DDBJ whole genome shotgun (WGS) entry which is preliminary data.</text>
</comment>
<gene>
    <name evidence="5" type="ORF">DS909_21030</name>
</gene>
<dbReference type="InterPro" id="IPR016166">
    <property type="entry name" value="FAD-bd_PCMH"/>
</dbReference>
<dbReference type="InterPro" id="IPR007173">
    <property type="entry name" value="ALO_C"/>
</dbReference>
<dbReference type="NCBIfam" id="TIGR01679">
    <property type="entry name" value="bact_FAD_ox"/>
    <property type="match status" value="1"/>
</dbReference>
<dbReference type="Gene3D" id="3.30.465.10">
    <property type="match status" value="1"/>
</dbReference>
<feature type="domain" description="FAD-binding PCMH-type" evidence="4">
    <location>
        <begin position="8"/>
        <end position="174"/>
    </location>
</feature>
<dbReference type="GO" id="GO:0071949">
    <property type="term" value="F:FAD binding"/>
    <property type="evidence" value="ECO:0007669"/>
    <property type="project" value="InterPro"/>
</dbReference>
<dbReference type="InterPro" id="IPR036318">
    <property type="entry name" value="FAD-bd_PCMH-like_sf"/>
</dbReference>
<dbReference type="InterPro" id="IPR016167">
    <property type="entry name" value="FAD-bd_PCMH_sub1"/>
</dbReference>
<name>A0A366WNA7_9RHOB</name>
<dbReference type="PANTHER" id="PTHR43762">
    <property type="entry name" value="L-GULONOLACTONE OXIDASE"/>
    <property type="match status" value="1"/>
</dbReference>
<dbReference type="RefSeq" id="WP_113825556.1">
    <property type="nucleotide sequence ID" value="NZ_QOCE01000048.1"/>
</dbReference>
<dbReference type="EMBL" id="QOCE01000048">
    <property type="protein sequence ID" value="RBW50351.1"/>
    <property type="molecule type" value="Genomic_DNA"/>
</dbReference>
<evidence type="ECO:0000256" key="3">
    <source>
        <dbReference type="ARBA" id="ARBA00023002"/>
    </source>
</evidence>
<dbReference type="GO" id="GO:0016020">
    <property type="term" value="C:membrane"/>
    <property type="evidence" value="ECO:0007669"/>
    <property type="project" value="InterPro"/>
</dbReference>
<reference evidence="5 6" key="1">
    <citation type="submission" date="2018-07" db="EMBL/GenBank/DDBJ databases">
        <title>Modular assembly of carbohydrate-degrading microbial communities in the ocean.</title>
        <authorList>
            <person name="Enke T.N."/>
            <person name="Datta M.S."/>
            <person name="Schwartzman J.A."/>
            <person name="Cermak N."/>
            <person name="Schmitz D.A."/>
            <person name="Barrere J."/>
            <person name="Cordero O.X."/>
        </authorList>
    </citation>
    <scope>NUCLEOTIDE SEQUENCE [LARGE SCALE GENOMIC DNA]</scope>
    <source>
        <strain evidence="5 6">C3M10</strain>
    </source>
</reference>
<dbReference type="AlphaFoldDB" id="A0A366WNA7"/>
<dbReference type="InterPro" id="IPR006094">
    <property type="entry name" value="Oxid_FAD_bind_N"/>
</dbReference>
<dbReference type="Proteomes" id="UP000252706">
    <property type="component" value="Unassembled WGS sequence"/>
</dbReference>
<dbReference type="Pfam" id="PF01565">
    <property type="entry name" value="FAD_binding_4"/>
    <property type="match status" value="1"/>
</dbReference>
<evidence type="ECO:0000256" key="2">
    <source>
        <dbReference type="ARBA" id="ARBA00022827"/>
    </source>
</evidence>
<dbReference type="Gene3D" id="3.30.70.2520">
    <property type="match status" value="1"/>
</dbReference>